<keyword evidence="4 7" id="KW-1133">Transmembrane helix</keyword>
<sequence length="728" mass="76931">MVLGHRRLMTAMIALLLAIGGASIALVLPSVSERNEYPGLDSYRANQKIEQVSAAGGYERPLVPVVTLADGTTVDSPGVRAALDAAFDRAATVAGGRTVSYADAADPGFVGDDGRVTFGLVYPPTAEVGGLPGSALGEGTQIHEALTDAMTAELPLGSRVQVTGLDSLATGTDAGGLNVPIKLAITIVAALAVLIWIFRSSLAFVPLLVAFVAIPISFLGLLVVSPFVTIHETTVIMLPLFGIGIAIDYALILVTRWREEHARDQDDAEAVHRAMATAGHAVVFSSLAVAFGLVMMLVLPIPLLRSLGVGGMLVTASSALVTLVLLPVLLERYGRRLRRKRGLDEREEAASRTWTGWARLAVRFRWPAALVTTAILGGLCLIATNLNLNVPVTENLSTSGPGYDALLTLDRADVPRGVLTSFEVYVPPGQDVAAVSDSLADVDGVHAVATSPANRDGSSILAVLPVHEGGDPAGRETISQVVATVPDGVMVGGNITQQIEYLDATYSMIPWMLALVALVTFVVLARAFRSLLIPLKAIVLNLLSLGAVLGAMVILWQWGWGTEAVLGIQPDGSIGSFVPVTIFAFLYGLSMDYEVFILSRMREEYDRTGSTRRAVVNGVGRTGRLVTAAALILFFSFASMAMGGELDVSVFATGLALGILIDATLIRSVLVPATVAMMGRWNWWLPVWAARILRVPPSPLVPDRPDDAPTESEEPTTDAPVPAALRHG</sequence>
<evidence type="ECO:0000256" key="7">
    <source>
        <dbReference type="SAM" id="Phobius"/>
    </source>
</evidence>
<keyword evidence="2" id="KW-1003">Cell membrane</keyword>
<feature type="transmembrane region" description="Helical" evidence="7">
    <location>
        <begin position="179"/>
        <end position="198"/>
    </location>
</feature>
<dbReference type="EMBL" id="BAAAYN010000004">
    <property type="protein sequence ID" value="GAA3383079.1"/>
    <property type="molecule type" value="Genomic_DNA"/>
</dbReference>
<feature type="transmembrane region" description="Helical" evidence="7">
    <location>
        <begin position="537"/>
        <end position="558"/>
    </location>
</feature>
<dbReference type="Gene3D" id="1.20.1640.10">
    <property type="entry name" value="Multidrug efflux transporter AcrB transmembrane domain"/>
    <property type="match status" value="2"/>
</dbReference>
<evidence type="ECO:0000256" key="2">
    <source>
        <dbReference type="ARBA" id="ARBA00022475"/>
    </source>
</evidence>
<feature type="transmembrane region" description="Helical" evidence="7">
    <location>
        <begin position="368"/>
        <end position="388"/>
    </location>
</feature>
<keyword evidence="5 7" id="KW-0472">Membrane</keyword>
<dbReference type="Pfam" id="PF03176">
    <property type="entry name" value="MMPL"/>
    <property type="match status" value="2"/>
</dbReference>
<dbReference type="PANTHER" id="PTHR33406">
    <property type="entry name" value="MEMBRANE PROTEIN MJ1562-RELATED"/>
    <property type="match status" value="1"/>
</dbReference>
<comment type="caution">
    <text evidence="9">The sequence shown here is derived from an EMBL/GenBank/DDBJ whole genome shotgun (WGS) entry which is preliminary data.</text>
</comment>
<keyword evidence="10" id="KW-1185">Reference proteome</keyword>
<feature type="transmembrane region" description="Helical" evidence="7">
    <location>
        <begin position="234"/>
        <end position="254"/>
    </location>
</feature>
<evidence type="ECO:0000256" key="5">
    <source>
        <dbReference type="ARBA" id="ARBA00023136"/>
    </source>
</evidence>
<protein>
    <submittedName>
        <fullName evidence="9">MMPL family transporter</fullName>
    </submittedName>
</protein>
<reference evidence="10" key="1">
    <citation type="journal article" date="2019" name="Int. J. Syst. Evol. Microbiol.">
        <title>The Global Catalogue of Microorganisms (GCM) 10K type strain sequencing project: providing services to taxonomists for standard genome sequencing and annotation.</title>
        <authorList>
            <consortium name="The Broad Institute Genomics Platform"/>
            <consortium name="The Broad Institute Genome Sequencing Center for Infectious Disease"/>
            <person name="Wu L."/>
            <person name="Ma J."/>
        </authorList>
    </citation>
    <scope>NUCLEOTIDE SEQUENCE [LARGE SCALE GENOMIC DNA]</scope>
    <source>
        <strain evidence="10">JCM 9458</strain>
    </source>
</reference>
<feature type="region of interest" description="Disordered" evidence="6">
    <location>
        <begin position="700"/>
        <end position="728"/>
    </location>
</feature>
<evidence type="ECO:0000313" key="9">
    <source>
        <dbReference type="EMBL" id="GAA3383079.1"/>
    </source>
</evidence>
<feature type="transmembrane region" description="Helical" evidence="7">
    <location>
        <begin position="307"/>
        <end position="330"/>
    </location>
</feature>
<dbReference type="InterPro" id="IPR000731">
    <property type="entry name" value="SSD"/>
</dbReference>
<keyword evidence="3 7" id="KW-0812">Transmembrane</keyword>
<evidence type="ECO:0000256" key="1">
    <source>
        <dbReference type="ARBA" id="ARBA00004651"/>
    </source>
</evidence>
<organism evidence="9 10">
    <name type="scientific">Cryptosporangium minutisporangium</name>
    <dbReference type="NCBI Taxonomy" id="113569"/>
    <lineage>
        <taxon>Bacteria</taxon>
        <taxon>Bacillati</taxon>
        <taxon>Actinomycetota</taxon>
        <taxon>Actinomycetes</taxon>
        <taxon>Cryptosporangiales</taxon>
        <taxon>Cryptosporangiaceae</taxon>
        <taxon>Cryptosporangium</taxon>
    </lineage>
</organism>
<evidence type="ECO:0000256" key="3">
    <source>
        <dbReference type="ARBA" id="ARBA00022692"/>
    </source>
</evidence>
<feature type="transmembrane region" description="Helical" evidence="7">
    <location>
        <begin position="275"/>
        <end position="301"/>
    </location>
</feature>
<evidence type="ECO:0000256" key="4">
    <source>
        <dbReference type="ARBA" id="ARBA00022989"/>
    </source>
</evidence>
<evidence type="ECO:0000313" key="10">
    <source>
        <dbReference type="Proteomes" id="UP001501676"/>
    </source>
</evidence>
<evidence type="ECO:0000256" key="6">
    <source>
        <dbReference type="SAM" id="MobiDB-lite"/>
    </source>
</evidence>
<feature type="transmembrane region" description="Helical" evidence="7">
    <location>
        <begin position="648"/>
        <end position="670"/>
    </location>
</feature>
<dbReference type="PANTHER" id="PTHR33406:SF13">
    <property type="entry name" value="MEMBRANE PROTEIN YDFJ"/>
    <property type="match status" value="1"/>
</dbReference>
<feature type="transmembrane region" description="Helical" evidence="7">
    <location>
        <begin position="508"/>
        <end position="525"/>
    </location>
</feature>
<gene>
    <name evidence="9" type="ORF">GCM10020369_07580</name>
</gene>
<dbReference type="InterPro" id="IPR004869">
    <property type="entry name" value="MMPL_dom"/>
</dbReference>
<accession>A0ABP6SR01</accession>
<feature type="transmembrane region" description="Helical" evidence="7">
    <location>
        <begin position="578"/>
        <end position="601"/>
    </location>
</feature>
<proteinExistence type="predicted"/>
<dbReference type="InterPro" id="IPR050545">
    <property type="entry name" value="Mycobact_MmpL"/>
</dbReference>
<feature type="domain" description="SSD" evidence="8">
    <location>
        <begin position="216"/>
        <end position="332"/>
    </location>
</feature>
<dbReference type="SUPFAM" id="SSF82866">
    <property type="entry name" value="Multidrug efflux transporter AcrB transmembrane domain"/>
    <property type="match status" value="2"/>
</dbReference>
<comment type="subcellular location">
    <subcellularLocation>
        <location evidence="1">Cell membrane</location>
        <topology evidence="1">Multi-pass membrane protein</topology>
    </subcellularLocation>
</comment>
<evidence type="ECO:0000259" key="8">
    <source>
        <dbReference type="PROSITE" id="PS50156"/>
    </source>
</evidence>
<feature type="transmembrane region" description="Helical" evidence="7">
    <location>
        <begin position="622"/>
        <end position="642"/>
    </location>
</feature>
<dbReference type="PROSITE" id="PS50156">
    <property type="entry name" value="SSD"/>
    <property type="match status" value="1"/>
</dbReference>
<name>A0ABP6SR01_9ACTN</name>
<feature type="transmembrane region" description="Helical" evidence="7">
    <location>
        <begin position="205"/>
        <end position="228"/>
    </location>
</feature>
<dbReference type="Proteomes" id="UP001501676">
    <property type="component" value="Unassembled WGS sequence"/>
</dbReference>